<name>A0A327VP65_9BACT</name>
<proteinExistence type="predicted"/>
<accession>A0A327VP65</accession>
<organism evidence="1 2">
    <name type="scientific">Chitinophaga dinghuensis</name>
    <dbReference type="NCBI Taxonomy" id="1539050"/>
    <lineage>
        <taxon>Bacteria</taxon>
        <taxon>Pseudomonadati</taxon>
        <taxon>Bacteroidota</taxon>
        <taxon>Chitinophagia</taxon>
        <taxon>Chitinophagales</taxon>
        <taxon>Chitinophagaceae</taxon>
        <taxon>Chitinophaga</taxon>
    </lineage>
</organism>
<gene>
    <name evidence="1" type="ORF">CLV59_109239</name>
</gene>
<dbReference type="Proteomes" id="UP000249819">
    <property type="component" value="Unassembled WGS sequence"/>
</dbReference>
<dbReference type="EMBL" id="QLMA01000009">
    <property type="protein sequence ID" value="RAJ75625.1"/>
    <property type="molecule type" value="Genomic_DNA"/>
</dbReference>
<comment type="caution">
    <text evidence="1">The sequence shown here is derived from an EMBL/GenBank/DDBJ whole genome shotgun (WGS) entry which is preliminary data.</text>
</comment>
<dbReference type="AlphaFoldDB" id="A0A327VP65"/>
<sequence length="71" mass="7912">MDSPSLIAIHNLSLGLMATIQFPAGKNPRIGNTIILEGITYKITGVVSFTSVETYMHRLEQNIHDCRIEKL</sequence>
<keyword evidence="2" id="KW-1185">Reference proteome</keyword>
<evidence type="ECO:0000313" key="1">
    <source>
        <dbReference type="EMBL" id="RAJ75625.1"/>
    </source>
</evidence>
<evidence type="ECO:0000313" key="2">
    <source>
        <dbReference type="Proteomes" id="UP000249819"/>
    </source>
</evidence>
<reference evidence="1 2" key="1">
    <citation type="submission" date="2018-06" db="EMBL/GenBank/DDBJ databases">
        <title>Genomic Encyclopedia of Archaeal and Bacterial Type Strains, Phase II (KMG-II): from individual species to whole genera.</title>
        <authorList>
            <person name="Goeker M."/>
        </authorList>
    </citation>
    <scope>NUCLEOTIDE SEQUENCE [LARGE SCALE GENOMIC DNA]</scope>
    <source>
        <strain evidence="1 2">DSM 29821</strain>
    </source>
</reference>
<protein>
    <submittedName>
        <fullName evidence="1">Uncharacterized protein</fullName>
    </submittedName>
</protein>